<organism evidence="6 7">
    <name type="scientific">Cystobacter ferrugineus</name>
    <dbReference type="NCBI Taxonomy" id="83449"/>
    <lineage>
        <taxon>Bacteria</taxon>
        <taxon>Pseudomonadati</taxon>
        <taxon>Myxococcota</taxon>
        <taxon>Myxococcia</taxon>
        <taxon>Myxococcales</taxon>
        <taxon>Cystobacterineae</taxon>
        <taxon>Archangiaceae</taxon>
        <taxon>Cystobacter</taxon>
    </lineage>
</organism>
<dbReference type="InterPro" id="IPR036390">
    <property type="entry name" value="WH_DNA-bd_sf"/>
</dbReference>
<keyword evidence="4" id="KW-0804">Transcription</keyword>
<dbReference type="FunFam" id="1.10.10.10:FF:000001">
    <property type="entry name" value="LysR family transcriptional regulator"/>
    <property type="match status" value="1"/>
</dbReference>
<evidence type="ECO:0000256" key="3">
    <source>
        <dbReference type="ARBA" id="ARBA00023125"/>
    </source>
</evidence>
<comment type="caution">
    <text evidence="6">The sequence shown here is derived from an EMBL/GenBank/DDBJ whole genome shotgun (WGS) entry which is preliminary data.</text>
</comment>
<evidence type="ECO:0000313" key="7">
    <source>
        <dbReference type="Proteomes" id="UP000182229"/>
    </source>
</evidence>
<dbReference type="PROSITE" id="PS50931">
    <property type="entry name" value="HTH_LYSR"/>
    <property type="match status" value="1"/>
</dbReference>
<dbReference type="STRING" id="83449.BON30_28730"/>
<evidence type="ECO:0000256" key="2">
    <source>
        <dbReference type="ARBA" id="ARBA00023015"/>
    </source>
</evidence>
<dbReference type="PANTHER" id="PTHR30537:SF3">
    <property type="entry name" value="TRANSCRIPTIONAL REGULATORY PROTEIN"/>
    <property type="match status" value="1"/>
</dbReference>
<reference evidence="7" key="1">
    <citation type="submission" date="2016-11" db="EMBL/GenBank/DDBJ databases">
        <authorList>
            <person name="Shukria A."/>
            <person name="Stevens D.C."/>
        </authorList>
    </citation>
    <scope>NUCLEOTIDE SEQUENCE [LARGE SCALE GENOMIC DNA]</scope>
    <source>
        <strain evidence="7">Cbfe23</strain>
    </source>
</reference>
<keyword evidence="7" id="KW-1185">Reference proteome</keyword>
<reference evidence="6 7" key="2">
    <citation type="submission" date="2016-12" db="EMBL/GenBank/DDBJ databases">
        <title>Draft Genome Sequence of Cystobacter ferrugineus Strain Cbfe23.</title>
        <authorList>
            <person name="Akbar S."/>
            <person name="Dowd S.E."/>
            <person name="Stevens D.C."/>
        </authorList>
    </citation>
    <scope>NUCLEOTIDE SEQUENCE [LARGE SCALE GENOMIC DNA]</scope>
    <source>
        <strain evidence="6 7">Cbfe23</strain>
    </source>
</reference>
<accession>A0A1L9B4W1</accession>
<dbReference type="GO" id="GO:0043565">
    <property type="term" value="F:sequence-specific DNA binding"/>
    <property type="evidence" value="ECO:0007669"/>
    <property type="project" value="TreeGrafter"/>
</dbReference>
<dbReference type="SUPFAM" id="SSF46785">
    <property type="entry name" value="Winged helix' DNA-binding domain"/>
    <property type="match status" value="1"/>
</dbReference>
<dbReference type="InterPro" id="IPR000847">
    <property type="entry name" value="LysR_HTH_N"/>
</dbReference>
<proteinExistence type="inferred from homology"/>
<gene>
    <name evidence="6" type="ORF">BON30_28730</name>
</gene>
<dbReference type="InterPro" id="IPR036388">
    <property type="entry name" value="WH-like_DNA-bd_sf"/>
</dbReference>
<dbReference type="Gene3D" id="1.10.10.10">
    <property type="entry name" value="Winged helix-like DNA-binding domain superfamily/Winged helix DNA-binding domain"/>
    <property type="match status" value="1"/>
</dbReference>
<keyword evidence="3" id="KW-0238">DNA-binding</keyword>
<dbReference type="Proteomes" id="UP000182229">
    <property type="component" value="Unassembled WGS sequence"/>
</dbReference>
<dbReference type="OrthoDB" id="9796526at2"/>
<evidence type="ECO:0000256" key="4">
    <source>
        <dbReference type="ARBA" id="ARBA00023163"/>
    </source>
</evidence>
<dbReference type="Pfam" id="PF00126">
    <property type="entry name" value="HTH_1"/>
    <property type="match status" value="1"/>
</dbReference>
<sequence length="296" mass="32475">MGLAWDDVQLFLAIAETGSLSAASKRLKVGQPTVSRRLADLEYRLGAQLFQRQVAGAVLTSAGERLLEPARHMAEWAAEVERAAELTGSAPGPRGVVRVTAAPGMAFEFVAPLAAVVRERYPELRLEVLSAVERLDLTRGEADLALRLQPVISNELVVLGSVTAPNAVMVAKSYAARLPRRPKLHELDWIAWSPPFDDVPPNPQLKSLIPDFRPVFTSDNYLVQWRACEAGLGAMIFGRVRYRFSLFSKLVPLDIDLGPHGQSTTHLVCAKSALALPRVRAVADLILEEFTRPTRL</sequence>
<protein>
    <submittedName>
        <fullName evidence="6">LysR family transcriptional regulator</fullName>
    </submittedName>
</protein>
<dbReference type="RefSeq" id="WP_071901627.1">
    <property type="nucleotide sequence ID" value="NZ_MPIN01000008.1"/>
</dbReference>
<evidence type="ECO:0000313" key="6">
    <source>
        <dbReference type="EMBL" id="OJH37291.1"/>
    </source>
</evidence>
<name>A0A1L9B4W1_9BACT</name>
<dbReference type="EMBL" id="MPIN01000008">
    <property type="protein sequence ID" value="OJH37291.1"/>
    <property type="molecule type" value="Genomic_DNA"/>
</dbReference>
<dbReference type="Pfam" id="PF03466">
    <property type="entry name" value="LysR_substrate"/>
    <property type="match status" value="1"/>
</dbReference>
<feature type="domain" description="HTH lysR-type" evidence="5">
    <location>
        <begin position="1"/>
        <end position="60"/>
    </location>
</feature>
<comment type="similarity">
    <text evidence="1">Belongs to the LysR transcriptional regulatory family.</text>
</comment>
<dbReference type="AlphaFoldDB" id="A0A1L9B4W1"/>
<dbReference type="GO" id="GO:0003700">
    <property type="term" value="F:DNA-binding transcription factor activity"/>
    <property type="evidence" value="ECO:0007669"/>
    <property type="project" value="InterPro"/>
</dbReference>
<dbReference type="InterPro" id="IPR058163">
    <property type="entry name" value="LysR-type_TF_proteobact-type"/>
</dbReference>
<dbReference type="SUPFAM" id="SSF53850">
    <property type="entry name" value="Periplasmic binding protein-like II"/>
    <property type="match status" value="1"/>
</dbReference>
<dbReference type="InterPro" id="IPR005119">
    <property type="entry name" value="LysR_subst-bd"/>
</dbReference>
<dbReference type="PRINTS" id="PR00039">
    <property type="entry name" value="HTHLYSR"/>
</dbReference>
<dbReference type="PANTHER" id="PTHR30537">
    <property type="entry name" value="HTH-TYPE TRANSCRIPTIONAL REGULATOR"/>
    <property type="match status" value="1"/>
</dbReference>
<dbReference type="GO" id="GO:0006351">
    <property type="term" value="P:DNA-templated transcription"/>
    <property type="evidence" value="ECO:0007669"/>
    <property type="project" value="TreeGrafter"/>
</dbReference>
<evidence type="ECO:0000259" key="5">
    <source>
        <dbReference type="PROSITE" id="PS50931"/>
    </source>
</evidence>
<dbReference type="Gene3D" id="3.40.190.290">
    <property type="match status" value="1"/>
</dbReference>
<evidence type="ECO:0000256" key="1">
    <source>
        <dbReference type="ARBA" id="ARBA00009437"/>
    </source>
</evidence>
<keyword evidence="2" id="KW-0805">Transcription regulation</keyword>